<reference evidence="11" key="1">
    <citation type="submission" date="2018-04" db="EMBL/GenBank/DDBJ databases">
        <title>WGS assembly of Panicum hallii.</title>
        <authorList>
            <person name="Lovell J."/>
            <person name="Jenkins J."/>
            <person name="Lowry D."/>
            <person name="Mamidi S."/>
            <person name="Sreedasyam A."/>
            <person name="Weng X."/>
            <person name="Barry K."/>
            <person name="Bonette J."/>
            <person name="Campitelli B."/>
            <person name="Daum C."/>
            <person name="Gordon S."/>
            <person name="Gould B."/>
            <person name="Lipzen A."/>
            <person name="Macqueen A."/>
            <person name="Palacio-Mejia J."/>
            <person name="Plott C."/>
            <person name="Shakirov E."/>
            <person name="Shu S."/>
            <person name="Yoshinaga Y."/>
            <person name="Zane M."/>
            <person name="Rokhsar D."/>
            <person name="Grimwood J."/>
            <person name="Schmutz J."/>
            <person name="Juenger T."/>
        </authorList>
    </citation>
    <scope>NUCLEOTIDE SEQUENCE [LARGE SCALE GENOMIC DNA]</scope>
    <source>
        <strain evidence="11">FIL2</strain>
    </source>
</reference>
<dbReference type="GO" id="GO:0043531">
    <property type="term" value="F:ADP binding"/>
    <property type="evidence" value="ECO:0007669"/>
    <property type="project" value="InterPro"/>
</dbReference>
<dbReference type="EMBL" id="CM008053">
    <property type="protein sequence ID" value="PAN43467.1"/>
    <property type="molecule type" value="Genomic_DNA"/>
</dbReference>
<evidence type="ECO:0000259" key="8">
    <source>
        <dbReference type="Pfam" id="PF18052"/>
    </source>
</evidence>
<accession>A0A2S3IFD8</accession>
<name>A0A2S3IFD8_9POAL</name>
<comment type="similarity">
    <text evidence="1">Belongs to the disease resistance NB-LRR family.</text>
</comment>
<dbReference type="InterPro" id="IPR032675">
    <property type="entry name" value="LRR_dom_sf"/>
</dbReference>
<dbReference type="Gene3D" id="3.40.50.300">
    <property type="entry name" value="P-loop containing nucleotide triphosphate hydrolases"/>
    <property type="match status" value="1"/>
</dbReference>
<dbReference type="Gene3D" id="3.80.10.10">
    <property type="entry name" value="Ribonuclease Inhibitor"/>
    <property type="match status" value="1"/>
</dbReference>
<evidence type="ECO:0000256" key="5">
    <source>
        <dbReference type="ARBA" id="ARBA00022821"/>
    </source>
</evidence>
<evidence type="ECO:0000256" key="2">
    <source>
        <dbReference type="ARBA" id="ARBA00022614"/>
    </source>
</evidence>
<dbReference type="Pfam" id="PF00931">
    <property type="entry name" value="NB-ARC"/>
    <property type="match status" value="1"/>
</dbReference>
<protein>
    <recommendedName>
        <fullName evidence="12">AAA+ ATPase domain-containing protein</fullName>
    </recommendedName>
</protein>
<dbReference type="PANTHER" id="PTHR23155">
    <property type="entry name" value="DISEASE RESISTANCE PROTEIN RP"/>
    <property type="match status" value="1"/>
</dbReference>
<sequence length="891" mass="100598">MEVVTGALPSVITKLGELLNGEYNLQKGLKGEIRFLQSELESMKGALEKVSSTPADRLDIQDKIWARDLRELSYDIEDGIDTFMVRGQGKEQGNLHGIKKFIDRSVGLFRKAKIRHGMATEIRDIKTRVEEVAKRHGRYKISSDVAMPVMIDPRLFSQYTEAKELVGIDEARDELIKILEEENEVSMQQHGKIVSIVGFGGLGKTTLAKAVYEKIRARFDCCAFVSVSQTPNLKKLFKGLLCDLGKKNNEETLDESRLIKVLREFLQEKRYFIVIDDIWDISVWKMIRCALPDNDVGYAIITTTRIFDVAEQAGGAYKLKPLSLNNSRKLLYRRIFGSKNKDNNEDREKCPDEELAEVSDRILKKCAGVPLAILTVASLLACKTRNKIDWYEVYNSVGTGLENNLDVKNMRKILSFSYYELPCHLRTCLLYLSMFPEDFEIDKDRLIRMWIAEGFIKSEKQGKSLFEIGDSYFNVLINRSMVQAIYGTDTGMPRSCRVHDMVLDLIRSLSTEENFVTVLSDMDSTSPSDTIRRLSLQNVKNSHIMAHASRSSLQHARSVVIFPSEFAQAPALGSFQVLRVLDLCECDLSQAKSLKYLENLYQLRYLGLCWTSISQLPEEIGNLQFLQTLDVRGNNRISWLPSGVVQLTNLMFLYIDGSTKVPNGIGNLTCLEQLSRLCIDGSTINIVEELGQLAALRQLEIELDEWNDKVLECLRMLQKIQKLDISVHPGQRSIGGLDAWVAPRHIRDLRTVNSYWFSILPAWMNPSLVPDLTILCIAVRELHQGDLEILGRLPALRTLSLVVDNENLGILHGFVVGAGLFPCLVFCSFSRFVWPVVFQQGAMPKLRDASGILAVVLRAGGRRNCQQRCWPRLGPGKPAIAAVGHGWPPVL</sequence>
<proteinExistence type="inferred from homology"/>
<dbReference type="InterPro" id="IPR036388">
    <property type="entry name" value="WH-like_DNA-bd_sf"/>
</dbReference>
<dbReference type="Pfam" id="PF18052">
    <property type="entry name" value="Rx_N"/>
    <property type="match status" value="1"/>
</dbReference>
<dbReference type="Gene3D" id="1.10.8.430">
    <property type="entry name" value="Helical domain of apoptotic protease-activating factors"/>
    <property type="match status" value="1"/>
</dbReference>
<keyword evidence="6" id="KW-0175">Coiled coil</keyword>
<dbReference type="PANTHER" id="PTHR23155:SF1116">
    <property type="entry name" value="OS12G0273300 PROTEIN"/>
    <property type="match status" value="1"/>
</dbReference>
<dbReference type="FunFam" id="1.10.10.10:FF:000322">
    <property type="entry name" value="Probable disease resistance protein At1g63360"/>
    <property type="match status" value="1"/>
</dbReference>
<dbReference type="InterPro" id="IPR038005">
    <property type="entry name" value="RX-like_CC"/>
</dbReference>
<keyword evidence="4" id="KW-0547">Nucleotide-binding</keyword>
<feature type="domain" description="Disease resistance protein winged helix" evidence="9">
    <location>
        <begin position="434"/>
        <end position="506"/>
    </location>
</feature>
<dbReference type="Gene3D" id="1.10.10.10">
    <property type="entry name" value="Winged helix-like DNA-binding domain superfamily/Winged helix DNA-binding domain"/>
    <property type="match status" value="1"/>
</dbReference>
<evidence type="ECO:0000259" key="9">
    <source>
        <dbReference type="Pfam" id="PF23559"/>
    </source>
</evidence>
<dbReference type="GO" id="GO:0042742">
    <property type="term" value="P:defense response to bacterium"/>
    <property type="evidence" value="ECO:0007669"/>
    <property type="project" value="UniProtKB-ARBA"/>
</dbReference>
<dbReference type="InterPro" id="IPR058922">
    <property type="entry name" value="WHD_DRP"/>
</dbReference>
<feature type="domain" description="Disease resistance N-terminal" evidence="8">
    <location>
        <begin position="8"/>
        <end position="92"/>
    </location>
</feature>
<dbReference type="AlphaFoldDB" id="A0A2S3IFD8"/>
<dbReference type="CDD" id="cd14798">
    <property type="entry name" value="RX-CC_like"/>
    <property type="match status" value="1"/>
</dbReference>
<dbReference type="PRINTS" id="PR00364">
    <property type="entry name" value="DISEASERSIST"/>
</dbReference>
<dbReference type="InterPro" id="IPR002182">
    <property type="entry name" value="NB-ARC"/>
</dbReference>
<organism evidence="11">
    <name type="scientific">Panicum hallii</name>
    <dbReference type="NCBI Taxonomy" id="206008"/>
    <lineage>
        <taxon>Eukaryota</taxon>
        <taxon>Viridiplantae</taxon>
        <taxon>Streptophyta</taxon>
        <taxon>Embryophyta</taxon>
        <taxon>Tracheophyta</taxon>
        <taxon>Spermatophyta</taxon>
        <taxon>Magnoliopsida</taxon>
        <taxon>Liliopsida</taxon>
        <taxon>Poales</taxon>
        <taxon>Poaceae</taxon>
        <taxon>PACMAD clade</taxon>
        <taxon>Panicoideae</taxon>
        <taxon>Panicodae</taxon>
        <taxon>Paniceae</taxon>
        <taxon>Panicinae</taxon>
        <taxon>Panicum</taxon>
        <taxon>Panicum sect. Panicum</taxon>
    </lineage>
</organism>
<dbReference type="Pfam" id="PF23559">
    <property type="entry name" value="WHD_DRP"/>
    <property type="match status" value="1"/>
</dbReference>
<evidence type="ECO:0000256" key="3">
    <source>
        <dbReference type="ARBA" id="ARBA00022737"/>
    </source>
</evidence>
<evidence type="ECO:0000256" key="6">
    <source>
        <dbReference type="ARBA" id="ARBA00023054"/>
    </source>
</evidence>
<keyword evidence="5" id="KW-0611">Plant defense</keyword>
<gene>
    <name evidence="11" type="ORF">PAHAL_8G238100</name>
</gene>
<dbReference type="InterPro" id="IPR027417">
    <property type="entry name" value="P-loop_NTPase"/>
</dbReference>
<dbReference type="FunFam" id="3.40.50.300:FF:001091">
    <property type="entry name" value="Probable disease resistance protein At1g61300"/>
    <property type="match status" value="1"/>
</dbReference>
<dbReference type="GO" id="GO:0009626">
    <property type="term" value="P:plant-type hypersensitive response"/>
    <property type="evidence" value="ECO:0007669"/>
    <property type="project" value="UniProtKB-ARBA"/>
</dbReference>
<feature type="domain" description="NB-ARC" evidence="7">
    <location>
        <begin position="173"/>
        <end position="325"/>
    </location>
</feature>
<feature type="domain" description="Disease resistance R13L4/SHOC-2-like LRR" evidence="10">
    <location>
        <begin position="555"/>
        <end position="848"/>
    </location>
</feature>
<dbReference type="SUPFAM" id="SSF52540">
    <property type="entry name" value="P-loop containing nucleoside triphosphate hydrolases"/>
    <property type="match status" value="1"/>
</dbReference>
<evidence type="ECO:0000313" key="11">
    <source>
        <dbReference type="EMBL" id="PAN43467.1"/>
    </source>
</evidence>
<dbReference type="Gramene" id="PAN43467">
    <property type="protein sequence ID" value="PAN43467"/>
    <property type="gene ID" value="PAHAL_8G238100"/>
</dbReference>
<evidence type="ECO:0000256" key="4">
    <source>
        <dbReference type="ARBA" id="ARBA00022741"/>
    </source>
</evidence>
<evidence type="ECO:0000259" key="7">
    <source>
        <dbReference type="Pfam" id="PF00931"/>
    </source>
</evidence>
<dbReference type="InterPro" id="IPR041118">
    <property type="entry name" value="Rx_N"/>
</dbReference>
<dbReference type="SUPFAM" id="SSF52058">
    <property type="entry name" value="L domain-like"/>
    <property type="match status" value="1"/>
</dbReference>
<evidence type="ECO:0000259" key="10">
    <source>
        <dbReference type="Pfam" id="PF23598"/>
    </source>
</evidence>
<evidence type="ECO:0000256" key="1">
    <source>
        <dbReference type="ARBA" id="ARBA00008894"/>
    </source>
</evidence>
<dbReference type="GO" id="GO:0002758">
    <property type="term" value="P:innate immune response-activating signaling pathway"/>
    <property type="evidence" value="ECO:0007669"/>
    <property type="project" value="UniProtKB-ARBA"/>
</dbReference>
<keyword evidence="3" id="KW-0677">Repeat</keyword>
<dbReference type="Proteomes" id="UP000243499">
    <property type="component" value="Chromosome 8"/>
</dbReference>
<dbReference type="InterPro" id="IPR042197">
    <property type="entry name" value="Apaf_helical"/>
</dbReference>
<evidence type="ECO:0008006" key="12">
    <source>
        <dbReference type="Google" id="ProtNLM"/>
    </source>
</evidence>
<keyword evidence="2" id="KW-0433">Leucine-rich repeat</keyword>
<dbReference type="InterPro" id="IPR055414">
    <property type="entry name" value="LRR_R13L4/SHOC2-like"/>
</dbReference>
<dbReference type="Pfam" id="PF23598">
    <property type="entry name" value="LRR_14"/>
    <property type="match status" value="1"/>
</dbReference>
<dbReference type="InterPro" id="IPR044974">
    <property type="entry name" value="Disease_R_plants"/>
</dbReference>
<dbReference type="Gene3D" id="1.20.5.4130">
    <property type="match status" value="1"/>
</dbReference>